<reference evidence="2" key="1">
    <citation type="submission" date="2020-05" db="EMBL/GenBank/DDBJ databases">
        <title>WGS assembly of Panicum virgatum.</title>
        <authorList>
            <person name="Lovell J.T."/>
            <person name="Jenkins J."/>
            <person name="Shu S."/>
            <person name="Juenger T.E."/>
            <person name="Schmutz J."/>
        </authorList>
    </citation>
    <scope>NUCLEOTIDE SEQUENCE</scope>
    <source>
        <strain evidence="2">AP13</strain>
    </source>
</reference>
<gene>
    <name evidence="2" type="ORF">PVAP13_3NG217932</name>
</gene>
<comment type="caution">
    <text evidence="2">The sequence shown here is derived from an EMBL/GenBank/DDBJ whole genome shotgun (WGS) entry which is preliminary data.</text>
</comment>
<evidence type="ECO:0000313" key="3">
    <source>
        <dbReference type="Proteomes" id="UP000823388"/>
    </source>
</evidence>
<name>A0A8T0U649_PANVG</name>
<evidence type="ECO:0000256" key="1">
    <source>
        <dbReference type="SAM" id="MobiDB-lite"/>
    </source>
</evidence>
<feature type="region of interest" description="Disordered" evidence="1">
    <location>
        <begin position="1"/>
        <end position="49"/>
    </location>
</feature>
<proteinExistence type="predicted"/>
<dbReference type="EMBL" id="CM029042">
    <property type="protein sequence ID" value="KAG2616516.1"/>
    <property type="molecule type" value="Genomic_DNA"/>
</dbReference>
<feature type="compositionally biased region" description="Polar residues" evidence="1">
    <location>
        <begin position="95"/>
        <end position="108"/>
    </location>
</feature>
<feature type="region of interest" description="Disordered" evidence="1">
    <location>
        <begin position="82"/>
        <end position="108"/>
    </location>
</feature>
<dbReference type="Proteomes" id="UP000823388">
    <property type="component" value="Chromosome 3N"/>
</dbReference>
<protein>
    <submittedName>
        <fullName evidence="2">Uncharacterized protein</fullName>
    </submittedName>
</protein>
<accession>A0A8T0U649</accession>
<evidence type="ECO:0000313" key="2">
    <source>
        <dbReference type="EMBL" id="KAG2616516.1"/>
    </source>
</evidence>
<sequence length="140" mass="15395">MEFLTGAKSPLGLLRHPGDRCPVRLRPCRPPDPGESKQGRWRRAWPPSPIPPSATLSACGCGGRLVRARRSKVQWPASHVASLANPAVRPPGPASRSQRSLQRCTPQPQITPQVRFDLGTSLLPFVIRLGDLKWTGLLVW</sequence>
<organism evidence="2 3">
    <name type="scientific">Panicum virgatum</name>
    <name type="common">Blackwell switchgrass</name>
    <dbReference type="NCBI Taxonomy" id="38727"/>
    <lineage>
        <taxon>Eukaryota</taxon>
        <taxon>Viridiplantae</taxon>
        <taxon>Streptophyta</taxon>
        <taxon>Embryophyta</taxon>
        <taxon>Tracheophyta</taxon>
        <taxon>Spermatophyta</taxon>
        <taxon>Magnoliopsida</taxon>
        <taxon>Liliopsida</taxon>
        <taxon>Poales</taxon>
        <taxon>Poaceae</taxon>
        <taxon>PACMAD clade</taxon>
        <taxon>Panicoideae</taxon>
        <taxon>Panicodae</taxon>
        <taxon>Paniceae</taxon>
        <taxon>Panicinae</taxon>
        <taxon>Panicum</taxon>
        <taxon>Panicum sect. Hiantes</taxon>
    </lineage>
</organism>
<dbReference type="AlphaFoldDB" id="A0A8T0U649"/>
<keyword evidence="3" id="KW-1185">Reference proteome</keyword>